<evidence type="ECO:0000313" key="3">
    <source>
        <dbReference type="Proteomes" id="UP000002875"/>
    </source>
</evidence>
<evidence type="ECO:0000313" key="2">
    <source>
        <dbReference type="EMBL" id="AFK02885.1"/>
    </source>
</evidence>
<organism evidence="2 3">
    <name type="scientific">Emticicia oligotrophica (strain DSM 17448 / CIP 109782 / MTCC 6937 / GPTSA100-15)</name>
    <dbReference type="NCBI Taxonomy" id="929562"/>
    <lineage>
        <taxon>Bacteria</taxon>
        <taxon>Pseudomonadati</taxon>
        <taxon>Bacteroidota</taxon>
        <taxon>Cytophagia</taxon>
        <taxon>Cytophagales</taxon>
        <taxon>Leadbetterellaceae</taxon>
        <taxon>Emticicia</taxon>
    </lineage>
</organism>
<name>A0ABM5N0F6_EMTOG</name>
<dbReference type="InterPro" id="IPR036291">
    <property type="entry name" value="NAD(P)-bd_dom_sf"/>
</dbReference>
<dbReference type="Pfam" id="PF13380">
    <property type="entry name" value="CoA_binding_2"/>
    <property type="match status" value="1"/>
</dbReference>
<dbReference type="SUPFAM" id="SSF51735">
    <property type="entry name" value="NAD(P)-binding Rossmann-fold domains"/>
    <property type="match status" value="1"/>
</dbReference>
<reference evidence="2 3" key="1">
    <citation type="submission" date="2011-07" db="EMBL/GenBank/DDBJ databases">
        <title>The complete genome of chromosome of Emticicia oligotrophica DSM 17448.</title>
        <authorList>
            <consortium name="US DOE Joint Genome Institute (JGI-PGF)"/>
            <person name="Lucas S."/>
            <person name="Han J."/>
            <person name="Lapidus A."/>
            <person name="Bruce D."/>
            <person name="Goodwin L."/>
            <person name="Pitluck S."/>
            <person name="Peters L."/>
            <person name="Kyrpides N."/>
            <person name="Mavromatis K."/>
            <person name="Ivanova N."/>
            <person name="Ovchinnikova G."/>
            <person name="Teshima H."/>
            <person name="Detter J.C."/>
            <person name="Tapia R."/>
            <person name="Han C."/>
            <person name="Land M."/>
            <person name="Hauser L."/>
            <person name="Markowitz V."/>
            <person name="Cheng J.-F."/>
            <person name="Hugenholtz P."/>
            <person name="Woyke T."/>
            <person name="Wu D."/>
            <person name="Tindall B."/>
            <person name="Pomrenke H."/>
            <person name="Brambilla E."/>
            <person name="Klenk H.-P."/>
            <person name="Eisen J.A."/>
        </authorList>
    </citation>
    <scope>NUCLEOTIDE SEQUENCE [LARGE SCALE GENOMIC DNA]</scope>
    <source>
        <strain evidence="2 3">DSM 17448</strain>
    </source>
</reference>
<dbReference type="InterPro" id="IPR003781">
    <property type="entry name" value="CoA-bd"/>
</dbReference>
<dbReference type="Proteomes" id="UP000002875">
    <property type="component" value="Chromosome"/>
</dbReference>
<accession>A0ABM5N0F6</accession>
<dbReference type="EMBL" id="CP002961">
    <property type="protein sequence ID" value="AFK02885.1"/>
    <property type="molecule type" value="Genomic_DNA"/>
</dbReference>
<proteinExistence type="predicted"/>
<gene>
    <name evidence="2" type="ordered locus">Emtol_1743</name>
</gene>
<dbReference type="Gene3D" id="3.40.50.720">
    <property type="entry name" value="NAD(P)-binding Rossmann-like Domain"/>
    <property type="match status" value="1"/>
</dbReference>
<keyword evidence="3" id="KW-1185">Reference proteome</keyword>
<dbReference type="RefSeq" id="WP_015028585.1">
    <property type="nucleotide sequence ID" value="NC_018748.1"/>
</dbReference>
<sequence>MSKKTLVIGASTDPSKYAFLTANKLVSHQQEIELLGIKEGVVAGKEINTNKEKFEDIDTVTLYVGPAKQKEYFDYIASLKPRRVIFNPGTENPEFENFLTEKGIEPIEACTLVMLSIGQY</sequence>
<feature type="domain" description="CoA-binding" evidence="1">
    <location>
        <begin position="3"/>
        <end position="115"/>
    </location>
</feature>
<protein>
    <recommendedName>
        <fullName evidence="1">CoA-binding domain-containing protein</fullName>
    </recommendedName>
</protein>
<evidence type="ECO:0000259" key="1">
    <source>
        <dbReference type="Pfam" id="PF13380"/>
    </source>
</evidence>